<sequence>MDLFLGIDVGSVSTNLVLIDDRGDLYLNPLYLRTQGQPVAAIKKGLRMLQEILAPQDRICGVGTTGSARSLAGVLVGADIVKNEITAHAVSALREVPDVRTILEIGGQDSKIIILRDGVVVDFAMNTVCAAGTGSFLDQQAFRLNLSIEEFGRIALEADNPVRIAGRCTVFAESDMIHKQQMGHSLPNIVAGLCEALVRNYLNNVGKGKEIHSPVVFQGGVAASAGIRVAFQKALNMDILVPKHFNVMGAYGAALLSRDWITERGAETRFRGFEVVSCDFRPRSFICKGCPNACEVVEIRQDGAVLARWGDRCGRWGVADEKVEDAALSCSHPLR</sequence>
<comment type="cofactor">
    <cofactor evidence="1">
        <name>[4Fe-4S] cluster</name>
        <dbReference type="ChEBI" id="CHEBI:49883"/>
    </cofactor>
</comment>
<dbReference type="RefSeq" id="WP_015050680.1">
    <property type="nucleotide sequence ID" value="NC_018870.1"/>
</dbReference>
<evidence type="ECO:0000256" key="1">
    <source>
        <dbReference type="ARBA" id="ARBA00001966"/>
    </source>
</evidence>
<keyword evidence="3" id="KW-0408">Iron</keyword>
<evidence type="ECO:0000259" key="5">
    <source>
        <dbReference type="Pfam" id="PF01869"/>
    </source>
</evidence>
<evidence type="ECO:0000256" key="4">
    <source>
        <dbReference type="ARBA" id="ARBA00023014"/>
    </source>
</evidence>
<dbReference type="Pfam" id="PF01869">
    <property type="entry name" value="BcrAD_BadFG"/>
    <property type="match status" value="1"/>
</dbReference>
<organism evidence="6 7">
    <name type="scientific">Thermacetogenium phaeum (strain ATCC BAA-254 / DSM 26808 / PB)</name>
    <dbReference type="NCBI Taxonomy" id="1089553"/>
    <lineage>
        <taxon>Bacteria</taxon>
        <taxon>Bacillati</taxon>
        <taxon>Bacillota</taxon>
        <taxon>Clostridia</taxon>
        <taxon>Thermoanaerobacterales</taxon>
        <taxon>Thermoanaerobacteraceae</taxon>
        <taxon>Thermacetogenium</taxon>
    </lineage>
</organism>
<proteinExistence type="predicted"/>
<keyword evidence="2" id="KW-0479">Metal-binding</keyword>
<dbReference type="InterPro" id="IPR008275">
    <property type="entry name" value="CoA_E_activase_dom"/>
</dbReference>
<dbReference type="PANTHER" id="PTHR32329:SF7">
    <property type="entry name" value="ACTIVATOR OF 2-HYDROXYACYL-COA-HYDRATASE"/>
    <property type="match status" value="1"/>
</dbReference>
<dbReference type="EMBL" id="CP003732">
    <property type="protein sequence ID" value="AFV11800.1"/>
    <property type="molecule type" value="Genomic_DNA"/>
</dbReference>
<dbReference type="STRING" id="1089553.Tph_c15950"/>
<keyword evidence="4" id="KW-0411">Iron-sulfur</keyword>
<evidence type="ECO:0000313" key="6">
    <source>
        <dbReference type="EMBL" id="AFV11800.1"/>
    </source>
</evidence>
<evidence type="ECO:0000256" key="3">
    <source>
        <dbReference type="ARBA" id="ARBA00023004"/>
    </source>
</evidence>
<gene>
    <name evidence="6" type="primary">hgdC2</name>
    <name evidence="6" type="ordered locus">Tph_c15950</name>
</gene>
<dbReference type="InterPro" id="IPR002731">
    <property type="entry name" value="ATPase_BadF"/>
</dbReference>
<dbReference type="OrthoDB" id="9778513at2"/>
<dbReference type="HOGENOM" id="CLU_066597_0_1_9"/>
<dbReference type="Gene3D" id="3.30.420.40">
    <property type="match status" value="2"/>
</dbReference>
<dbReference type="eggNOG" id="COG1924">
    <property type="taxonomic scope" value="Bacteria"/>
</dbReference>
<dbReference type="CDD" id="cd24035">
    <property type="entry name" value="ASKHA_NBD_O66634-like_rpt2"/>
    <property type="match status" value="1"/>
</dbReference>
<evidence type="ECO:0000256" key="2">
    <source>
        <dbReference type="ARBA" id="ARBA00022723"/>
    </source>
</evidence>
<protein>
    <submittedName>
        <fullName evidence="6">Activator of (R)-2-hydroxyglutaryl-CoA dehydratase HgdC</fullName>
    </submittedName>
</protein>
<dbReference type="GO" id="GO:0051536">
    <property type="term" value="F:iron-sulfur cluster binding"/>
    <property type="evidence" value="ECO:0007669"/>
    <property type="project" value="UniProtKB-KW"/>
</dbReference>
<accession>K4LIN4</accession>
<feature type="domain" description="ATPase BadF/BadG/BcrA/BcrD type" evidence="5">
    <location>
        <begin position="5"/>
        <end position="256"/>
    </location>
</feature>
<dbReference type="InterPro" id="IPR051805">
    <property type="entry name" value="Dehydratase_Activator_Redct"/>
</dbReference>
<evidence type="ECO:0000313" key="7">
    <source>
        <dbReference type="Proteomes" id="UP000000467"/>
    </source>
</evidence>
<name>K4LIN4_THEPS</name>
<dbReference type="InterPro" id="IPR043129">
    <property type="entry name" value="ATPase_NBD"/>
</dbReference>
<reference evidence="6 7" key="1">
    <citation type="journal article" date="2012" name="BMC Genomics">
        <title>Genome-guided analysis of physiological and morphological traits of the fermentative acetate oxidizer Thermacetogenium phaeum.</title>
        <authorList>
            <person name="Oehler D."/>
            <person name="Poehlein A."/>
            <person name="Leimbach A."/>
            <person name="Muller N."/>
            <person name="Daniel R."/>
            <person name="Gottschalk G."/>
            <person name="Schink B."/>
        </authorList>
    </citation>
    <scope>NUCLEOTIDE SEQUENCE [LARGE SCALE GENOMIC DNA]</scope>
    <source>
        <strain evidence="7">ATCC BAA-254 / DSM 26808 / PB</strain>
    </source>
</reference>
<keyword evidence="7" id="KW-1185">Reference proteome</keyword>
<dbReference type="SUPFAM" id="SSF53067">
    <property type="entry name" value="Actin-like ATPase domain"/>
    <property type="match status" value="1"/>
</dbReference>
<dbReference type="AlphaFoldDB" id="K4LIN4"/>
<dbReference type="GO" id="GO:0046872">
    <property type="term" value="F:metal ion binding"/>
    <property type="evidence" value="ECO:0007669"/>
    <property type="project" value="UniProtKB-KW"/>
</dbReference>
<dbReference type="KEGG" id="tpz:Tph_c15950"/>
<dbReference type="PANTHER" id="PTHR32329">
    <property type="entry name" value="BIFUNCTIONAL PROTEIN [INCLUDES 2-HYDROXYACYL-COA DEHYDRATASE (N-TER) AND ITS ACTIVATOR DOMAIN (C_TERM)-RELATED"/>
    <property type="match status" value="1"/>
</dbReference>
<dbReference type="NCBIfam" id="TIGR00241">
    <property type="entry name" value="CoA_E_activ"/>
    <property type="match status" value="1"/>
</dbReference>
<dbReference type="Proteomes" id="UP000000467">
    <property type="component" value="Chromosome"/>
</dbReference>